<dbReference type="Gene3D" id="2.30.330.10">
    <property type="entry name" value="SpoA-like"/>
    <property type="match status" value="1"/>
</dbReference>
<evidence type="ECO:0000313" key="2">
    <source>
        <dbReference type="EMBL" id="RDH46445.1"/>
    </source>
</evidence>
<evidence type="ECO:0000313" key="3">
    <source>
        <dbReference type="Proteomes" id="UP000257039"/>
    </source>
</evidence>
<sequence length="248" mass="28153">MALIYPLTLYSNEHLFSLVSHFNSLYSKWVKKWFISCDTSLAVDIPTESLLLDKKNEINNKFNIPFYGFDNWNKVLYSSLFEDECSNDQLTHPLCQSILNECLSDLLTVLKVSSLSDIDVDQSNILKFGSGWLTIKLFISENNYFSLLLPSSFIKPILKLPVIKDNKTQLTSRLNTISDKTIILKATCDSISLTVKELNSLRTGDVISLDTVSGNTLFLKSHEKKEVFTCKPCSDKDNKAVYIVDKIL</sequence>
<reference evidence="2 3" key="1">
    <citation type="submission" date="2017-04" db="EMBL/GenBank/DDBJ databases">
        <title>Draft genome sequence of Zooshikella ganghwensis VG4 isolated from Red Sea sediments.</title>
        <authorList>
            <person name="Rehman Z."/>
            <person name="Alam I."/>
            <person name="Kamau A."/>
            <person name="Bajic V."/>
            <person name="Leiknes T."/>
        </authorList>
    </citation>
    <scope>NUCLEOTIDE SEQUENCE [LARGE SCALE GENOMIC DNA]</scope>
    <source>
        <strain evidence="2 3">VG4</strain>
    </source>
</reference>
<dbReference type="EMBL" id="NDXW01000001">
    <property type="protein sequence ID" value="RDH46445.1"/>
    <property type="molecule type" value="Genomic_DNA"/>
</dbReference>
<feature type="domain" description="Flagellar motor switch protein FliN-like C-terminal" evidence="1">
    <location>
        <begin position="182"/>
        <end position="247"/>
    </location>
</feature>
<keyword evidence="3" id="KW-1185">Reference proteome</keyword>
<dbReference type="Proteomes" id="UP000257039">
    <property type="component" value="Unassembled WGS sequence"/>
</dbReference>
<dbReference type="InterPro" id="IPR036429">
    <property type="entry name" value="SpoA-like_sf"/>
</dbReference>
<evidence type="ECO:0000259" key="1">
    <source>
        <dbReference type="Pfam" id="PF01052"/>
    </source>
</evidence>
<dbReference type="AlphaFoldDB" id="A0A4P9VS46"/>
<protein>
    <recommendedName>
        <fullName evidence="1">Flagellar motor switch protein FliN-like C-terminal domain-containing protein</fullName>
    </recommendedName>
</protein>
<proteinExistence type="predicted"/>
<name>A0A4P9VS46_9GAMM</name>
<accession>A0A4P9VS46</accession>
<dbReference type="SUPFAM" id="SSF101801">
    <property type="entry name" value="Surface presentation of antigens (SPOA)"/>
    <property type="match status" value="1"/>
</dbReference>
<comment type="caution">
    <text evidence="2">The sequence shown here is derived from an EMBL/GenBank/DDBJ whole genome shotgun (WGS) entry which is preliminary data.</text>
</comment>
<dbReference type="Pfam" id="PF01052">
    <property type="entry name" value="FliMN_C"/>
    <property type="match status" value="1"/>
</dbReference>
<dbReference type="InterPro" id="IPR001543">
    <property type="entry name" value="FliN-like_C"/>
</dbReference>
<gene>
    <name evidence="2" type="ORF">B9G39_24970</name>
</gene>
<organism evidence="2 3">
    <name type="scientific">Zooshikella ganghwensis</name>
    <dbReference type="NCBI Taxonomy" id="202772"/>
    <lineage>
        <taxon>Bacteria</taxon>
        <taxon>Pseudomonadati</taxon>
        <taxon>Pseudomonadota</taxon>
        <taxon>Gammaproteobacteria</taxon>
        <taxon>Oceanospirillales</taxon>
        <taxon>Zooshikellaceae</taxon>
        <taxon>Zooshikella</taxon>
    </lineage>
</organism>